<protein>
    <recommendedName>
        <fullName evidence="2">phospholipase D</fullName>
        <ecNumber evidence="2">3.1.4.4</ecNumber>
    </recommendedName>
</protein>
<dbReference type="GO" id="GO:0046872">
    <property type="term" value="F:metal ion binding"/>
    <property type="evidence" value="ECO:0007669"/>
    <property type="project" value="UniProtKB-KW"/>
</dbReference>
<sequence length="154" mass="17249">MIYVHAKGMIVDDEYVILGSANINQRSMAGSRDTEIAMGAYQPHHTWGKNRAQPRGQVYGYRMSLWAEHMGVIDGCFKEPESLDCVKSVNRIAEENWKRYTGEEYAPLQGHLLKYPVYVDANGRVRPLPGFETFPDVGGKVLGSRSTLPDALTT</sequence>
<dbReference type="PROSITE" id="PS50035">
    <property type="entry name" value="PLD"/>
    <property type="match status" value="1"/>
</dbReference>
<evidence type="ECO:0000313" key="10">
    <source>
        <dbReference type="EMBL" id="KAF7817674.1"/>
    </source>
</evidence>
<evidence type="ECO:0000259" key="9">
    <source>
        <dbReference type="PROSITE" id="PS50035"/>
    </source>
</evidence>
<gene>
    <name evidence="10" type="ORF">G2W53_031643</name>
</gene>
<evidence type="ECO:0000256" key="5">
    <source>
        <dbReference type="ARBA" id="ARBA00022801"/>
    </source>
</evidence>
<reference evidence="10" key="1">
    <citation type="submission" date="2020-09" db="EMBL/GenBank/DDBJ databases">
        <title>Genome-Enabled Discovery of Anthraquinone Biosynthesis in Senna tora.</title>
        <authorList>
            <person name="Kang S.-H."/>
            <person name="Pandey R.P."/>
            <person name="Lee C.-M."/>
            <person name="Sim J.-S."/>
            <person name="Jeong J.-T."/>
            <person name="Choi B.-S."/>
            <person name="Jung M."/>
            <person name="Ginzburg D."/>
            <person name="Zhao K."/>
            <person name="Won S.Y."/>
            <person name="Oh T.-J."/>
            <person name="Yu Y."/>
            <person name="Kim N.-H."/>
            <person name="Lee O.R."/>
            <person name="Lee T.-H."/>
            <person name="Bashyal P."/>
            <person name="Kim T.-S."/>
            <person name="Lee W.-H."/>
            <person name="Kawkins C."/>
            <person name="Kim C.-K."/>
            <person name="Kim J.S."/>
            <person name="Ahn B.O."/>
            <person name="Rhee S.Y."/>
            <person name="Sohng J.K."/>
        </authorList>
    </citation>
    <scope>NUCLEOTIDE SEQUENCE</scope>
    <source>
        <tissue evidence="10">Leaf</tissue>
    </source>
</reference>
<evidence type="ECO:0000256" key="6">
    <source>
        <dbReference type="ARBA" id="ARBA00022837"/>
    </source>
</evidence>
<keyword evidence="4" id="KW-0677">Repeat</keyword>
<proteinExistence type="predicted"/>
<dbReference type="Gene3D" id="3.30.870.10">
    <property type="entry name" value="Endonuclease Chain A"/>
    <property type="match status" value="1"/>
</dbReference>
<evidence type="ECO:0000256" key="8">
    <source>
        <dbReference type="ARBA" id="ARBA00023098"/>
    </source>
</evidence>
<name>A0A834T948_9FABA</name>
<keyword evidence="3" id="KW-0479">Metal-binding</keyword>
<dbReference type="InterPro" id="IPR001736">
    <property type="entry name" value="PLipase_D/transphosphatidylase"/>
</dbReference>
<dbReference type="Pfam" id="PF12357">
    <property type="entry name" value="PLD_C"/>
    <property type="match status" value="1"/>
</dbReference>
<dbReference type="GO" id="GO:0004630">
    <property type="term" value="F:phospholipase D activity"/>
    <property type="evidence" value="ECO:0007669"/>
    <property type="project" value="UniProtKB-EC"/>
</dbReference>
<evidence type="ECO:0000313" key="11">
    <source>
        <dbReference type="Proteomes" id="UP000634136"/>
    </source>
</evidence>
<dbReference type="PANTHER" id="PTHR18896">
    <property type="entry name" value="PHOSPHOLIPASE D"/>
    <property type="match status" value="1"/>
</dbReference>
<evidence type="ECO:0000256" key="3">
    <source>
        <dbReference type="ARBA" id="ARBA00022723"/>
    </source>
</evidence>
<keyword evidence="6" id="KW-0106">Calcium</keyword>
<keyword evidence="7" id="KW-0442">Lipid degradation</keyword>
<dbReference type="Proteomes" id="UP000634136">
    <property type="component" value="Unassembled WGS sequence"/>
</dbReference>
<dbReference type="EC" id="3.1.4.4" evidence="2"/>
<evidence type="ECO:0000256" key="7">
    <source>
        <dbReference type="ARBA" id="ARBA00022963"/>
    </source>
</evidence>
<evidence type="ECO:0000256" key="2">
    <source>
        <dbReference type="ARBA" id="ARBA00012027"/>
    </source>
</evidence>
<dbReference type="AlphaFoldDB" id="A0A834T948"/>
<dbReference type="InterPro" id="IPR024632">
    <property type="entry name" value="PLipase_D_C"/>
</dbReference>
<dbReference type="Pfam" id="PF00614">
    <property type="entry name" value="PLDc"/>
    <property type="match status" value="1"/>
</dbReference>
<dbReference type="GO" id="GO:0005886">
    <property type="term" value="C:plasma membrane"/>
    <property type="evidence" value="ECO:0007669"/>
    <property type="project" value="TreeGrafter"/>
</dbReference>
<keyword evidence="8" id="KW-0443">Lipid metabolism</keyword>
<dbReference type="EMBL" id="JAAIUW010000009">
    <property type="protein sequence ID" value="KAF7817674.1"/>
    <property type="molecule type" value="Genomic_DNA"/>
</dbReference>
<dbReference type="PANTHER" id="PTHR18896:SF60">
    <property type="entry name" value="PHOSPHOLIPASE D"/>
    <property type="match status" value="1"/>
</dbReference>
<dbReference type="SMART" id="SM00155">
    <property type="entry name" value="PLDc"/>
    <property type="match status" value="1"/>
</dbReference>
<dbReference type="InterPro" id="IPR015679">
    <property type="entry name" value="PLipase_D_fam"/>
</dbReference>
<comment type="caution">
    <text evidence="10">The sequence shown here is derived from an EMBL/GenBank/DDBJ whole genome shotgun (WGS) entry which is preliminary data.</text>
</comment>
<dbReference type="GO" id="GO:0009395">
    <property type="term" value="P:phospholipid catabolic process"/>
    <property type="evidence" value="ECO:0007669"/>
    <property type="project" value="TreeGrafter"/>
</dbReference>
<evidence type="ECO:0000256" key="4">
    <source>
        <dbReference type="ARBA" id="ARBA00022737"/>
    </source>
</evidence>
<dbReference type="SUPFAM" id="SSF56024">
    <property type="entry name" value="Phospholipase D/nuclease"/>
    <property type="match status" value="1"/>
</dbReference>
<feature type="domain" description="PLD phosphodiesterase" evidence="9">
    <location>
        <begin position="1"/>
        <end position="27"/>
    </location>
</feature>
<evidence type="ECO:0000256" key="1">
    <source>
        <dbReference type="ARBA" id="ARBA00000798"/>
    </source>
</evidence>
<comment type="catalytic activity">
    <reaction evidence="1">
        <text>a 1,2-diacyl-sn-glycero-3-phosphocholine + H2O = a 1,2-diacyl-sn-glycero-3-phosphate + choline + H(+)</text>
        <dbReference type="Rhea" id="RHEA:14445"/>
        <dbReference type="ChEBI" id="CHEBI:15354"/>
        <dbReference type="ChEBI" id="CHEBI:15377"/>
        <dbReference type="ChEBI" id="CHEBI:15378"/>
        <dbReference type="ChEBI" id="CHEBI:57643"/>
        <dbReference type="ChEBI" id="CHEBI:58608"/>
        <dbReference type="EC" id="3.1.4.4"/>
    </reaction>
</comment>
<keyword evidence="11" id="KW-1185">Reference proteome</keyword>
<keyword evidence="5" id="KW-0378">Hydrolase</keyword>
<accession>A0A834T948</accession>
<dbReference type="OrthoDB" id="14911at2759"/>
<organism evidence="10 11">
    <name type="scientific">Senna tora</name>
    <dbReference type="NCBI Taxonomy" id="362788"/>
    <lineage>
        <taxon>Eukaryota</taxon>
        <taxon>Viridiplantae</taxon>
        <taxon>Streptophyta</taxon>
        <taxon>Embryophyta</taxon>
        <taxon>Tracheophyta</taxon>
        <taxon>Spermatophyta</taxon>
        <taxon>Magnoliopsida</taxon>
        <taxon>eudicotyledons</taxon>
        <taxon>Gunneridae</taxon>
        <taxon>Pentapetalae</taxon>
        <taxon>rosids</taxon>
        <taxon>fabids</taxon>
        <taxon>Fabales</taxon>
        <taxon>Fabaceae</taxon>
        <taxon>Caesalpinioideae</taxon>
        <taxon>Cassia clade</taxon>
        <taxon>Senna</taxon>
    </lineage>
</organism>